<evidence type="ECO:0000256" key="6">
    <source>
        <dbReference type="ARBA" id="ARBA00022679"/>
    </source>
</evidence>
<dbReference type="AlphaFoldDB" id="A0A7S0MZW5"/>
<organism evidence="8">
    <name type="scientific">Cryptomonas curvata</name>
    <dbReference type="NCBI Taxonomy" id="233186"/>
    <lineage>
        <taxon>Eukaryota</taxon>
        <taxon>Cryptophyceae</taxon>
        <taxon>Cryptomonadales</taxon>
        <taxon>Cryptomonadaceae</taxon>
        <taxon>Cryptomonas</taxon>
    </lineage>
</organism>
<keyword evidence="5" id="KW-0489">Methyltransferase</keyword>
<dbReference type="FunFam" id="3.40.50.150:FF:000027">
    <property type="entry name" value="Protein-L-isoaspartate O-methyltransferase"/>
    <property type="match status" value="1"/>
</dbReference>
<dbReference type="CDD" id="cd02440">
    <property type="entry name" value="AdoMet_MTases"/>
    <property type="match status" value="1"/>
</dbReference>
<evidence type="ECO:0000256" key="7">
    <source>
        <dbReference type="ARBA" id="ARBA00022691"/>
    </source>
</evidence>
<dbReference type="GO" id="GO:0005737">
    <property type="term" value="C:cytoplasm"/>
    <property type="evidence" value="ECO:0007669"/>
    <property type="project" value="UniProtKB-SubCell"/>
</dbReference>
<gene>
    <name evidence="8" type="ORF">CCUR1050_LOCUS28515</name>
</gene>
<evidence type="ECO:0000313" key="8">
    <source>
        <dbReference type="EMBL" id="CAD8654106.1"/>
    </source>
</evidence>
<name>A0A7S0MZW5_9CRYP</name>
<dbReference type="EC" id="2.1.1.77" evidence="3"/>
<evidence type="ECO:0000256" key="1">
    <source>
        <dbReference type="ARBA" id="ARBA00004496"/>
    </source>
</evidence>
<evidence type="ECO:0000256" key="3">
    <source>
        <dbReference type="ARBA" id="ARBA00011890"/>
    </source>
</evidence>
<dbReference type="NCBIfam" id="TIGR00080">
    <property type="entry name" value="pimt"/>
    <property type="match status" value="1"/>
</dbReference>
<proteinExistence type="inferred from homology"/>
<evidence type="ECO:0000256" key="4">
    <source>
        <dbReference type="ARBA" id="ARBA00022490"/>
    </source>
</evidence>
<keyword evidence="4" id="KW-0963">Cytoplasm</keyword>
<dbReference type="Pfam" id="PF01135">
    <property type="entry name" value="PCMT"/>
    <property type="match status" value="1"/>
</dbReference>
<keyword evidence="7" id="KW-0949">S-adenosyl-L-methionine</keyword>
<dbReference type="Gene3D" id="3.40.50.150">
    <property type="entry name" value="Vaccinia Virus protein VP39"/>
    <property type="match status" value="1"/>
</dbReference>
<evidence type="ECO:0000256" key="2">
    <source>
        <dbReference type="ARBA" id="ARBA00005369"/>
    </source>
</evidence>
<comment type="subcellular location">
    <subcellularLocation>
        <location evidence="1">Cytoplasm</location>
    </subcellularLocation>
</comment>
<dbReference type="PANTHER" id="PTHR11579">
    <property type="entry name" value="PROTEIN-L-ISOASPARTATE O-METHYLTRANSFERASE"/>
    <property type="match status" value="1"/>
</dbReference>
<dbReference type="GO" id="GO:0004719">
    <property type="term" value="F:protein-L-isoaspartate (D-aspartate) O-methyltransferase activity"/>
    <property type="evidence" value="ECO:0007669"/>
    <property type="project" value="UniProtKB-EC"/>
</dbReference>
<evidence type="ECO:0000256" key="5">
    <source>
        <dbReference type="ARBA" id="ARBA00022603"/>
    </source>
</evidence>
<sequence>MAWSCGGRTNLELVTNLKRAVLFKDPRVEAAMLSCDRKNYCPRDPYNDSPQPIGFNVTISAPHMHAMCLEALAGQLRPGARALDVGSGSGYLTACMAAMLGPTGKAVGIEHVPELVQISRENAAKDGKQDWLDAGNLMLVWGDGRLGCAKHGPYDAIHVGAAAAVLPTALVEQLRPNGRLVIPVGTLSQELLQIDKAADGTLTQRSLTGVRYVPLTDLNKQVGQ</sequence>
<dbReference type="SUPFAM" id="SSF53335">
    <property type="entry name" value="S-adenosyl-L-methionine-dependent methyltransferases"/>
    <property type="match status" value="1"/>
</dbReference>
<dbReference type="InterPro" id="IPR000682">
    <property type="entry name" value="PCMT"/>
</dbReference>
<comment type="similarity">
    <text evidence="2">Belongs to the methyltransferase superfamily. L-isoaspartyl/D-aspartyl protein methyltransferase family.</text>
</comment>
<accession>A0A7S0MZW5</accession>
<reference evidence="8" key="1">
    <citation type="submission" date="2021-01" db="EMBL/GenBank/DDBJ databases">
        <authorList>
            <person name="Corre E."/>
            <person name="Pelletier E."/>
            <person name="Niang G."/>
            <person name="Scheremetjew M."/>
            <person name="Finn R."/>
            <person name="Kale V."/>
            <person name="Holt S."/>
            <person name="Cochrane G."/>
            <person name="Meng A."/>
            <person name="Brown T."/>
            <person name="Cohen L."/>
        </authorList>
    </citation>
    <scope>NUCLEOTIDE SEQUENCE</scope>
    <source>
        <strain evidence="8">CCAP979/52</strain>
    </source>
</reference>
<dbReference type="GO" id="GO:0032259">
    <property type="term" value="P:methylation"/>
    <property type="evidence" value="ECO:0007669"/>
    <property type="project" value="UniProtKB-KW"/>
</dbReference>
<dbReference type="InterPro" id="IPR029063">
    <property type="entry name" value="SAM-dependent_MTases_sf"/>
</dbReference>
<dbReference type="EMBL" id="HBEZ01052009">
    <property type="protein sequence ID" value="CAD8654106.1"/>
    <property type="molecule type" value="Transcribed_RNA"/>
</dbReference>
<protein>
    <recommendedName>
        <fullName evidence="3">protein-L-isoaspartate(D-aspartate) O-methyltransferase</fullName>
        <ecNumber evidence="3">2.1.1.77</ecNumber>
    </recommendedName>
</protein>
<keyword evidence="6" id="KW-0808">Transferase</keyword>
<dbReference type="PANTHER" id="PTHR11579:SF0">
    <property type="entry name" value="PROTEIN-L-ISOASPARTATE(D-ASPARTATE) O-METHYLTRANSFERASE"/>
    <property type="match status" value="1"/>
</dbReference>